<keyword evidence="1" id="KW-0732">Signal</keyword>
<evidence type="ECO:0000313" key="2">
    <source>
        <dbReference type="EMBL" id="OUS40159.1"/>
    </source>
</evidence>
<feature type="signal peptide" evidence="1">
    <location>
        <begin position="1"/>
        <end position="22"/>
    </location>
</feature>
<feature type="chain" id="PRO_5012102194" description="Porin domain-containing protein" evidence="1">
    <location>
        <begin position="23"/>
        <end position="357"/>
    </location>
</feature>
<evidence type="ECO:0000313" key="3">
    <source>
        <dbReference type="Proteomes" id="UP000227088"/>
    </source>
</evidence>
<evidence type="ECO:0000256" key="1">
    <source>
        <dbReference type="SAM" id="SignalP"/>
    </source>
</evidence>
<dbReference type="Proteomes" id="UP000227088">
    <property type="component" value="Unassembled WGS sequence"/>
</dbReference>
<evidence type="ECO:0008006" key="4">
    <source>
        <dbReference type="Google" id="ProtNLM"/>
    </source>
</evidence>
<name>A0A1Y5HSA7_OLEAN</name>
<dbReference type="AlphaFoldDB" id="A0A1Y5HSA7"/>
<sequence length="357" mass="38829">MKRKAHWGYPLLASLIAAPAMASGDLQINGFLSVGATMADSNDATIAGADNQGGFKNDNVLGLQIQKQVNDSTTVTGQLVSRGTNDYKTEAAWAFVTYAATDDLDLRMGRLRIPFFYYSDFLEVGYAYNWVRPPEEVYRIGFSSFDGVDLTQRFSSGSFDGSVQVYYGRYQGNLAIGGNDLDSDLRNLTGLAFTGNMGNFGSRLSYHQAELIIPASAAQPNPDFRFSGQTSTFLEAALTYDDGDNSVIAEWTQLEHKTSALLDDSAWLVSAARRVDEVVIHATYSTQVDKYDSGSNGDAQKAAGLGTDEYSVTLGMRWDYDSSTALKLEVQHNDEEMFAGVDGGSATLYSVAVDVIF</sequence>
<reference evidence="3" key="1">
    <citation type="journal article" date="2017" name="Proc. Natl. Acad. Sci. U.S.A.">
        <title>Simulation of Deepwater Horizon oil plume reveals substrate specialization within a complex community of hydrocarbon degraders.</title>
        <authorList>
            <person name="Hu P."/>
            <person name="Dubinsky E.A."/>
            <person name="Probst A.J."/>
            <person name="Wang J."/>
            <person name="Sieber C.M.K."/>
            <person name="Tom L.M."/>
            <person name="Gardinali P."/>
            <person name="Banfield J.F."/>
            <person name="Atlas R.M."/>
            <person name="Andersen G.L."/>
        </authorList>
    </citation>
    <scope>NUCLEOTIDE SEQUENCE [LARGE SCALE GENOMIC DNA]</scope>
</reference>
<accession>A0A1Y5HSA7</accession>
<organism evidence="2 3">
    <name type="scientific">Oleispira antarctica</name>
    <dbReference type="NCBI Taxonomy" id="188908"/>
    <lineage>
        <taxon>Bacteria</taxon>
        <taxon>Pseudomonadati</taxon>
        <taxon>Pseudomonadota</taxon>
        <taxon>Gammaproteobacteria</taxon>
        <taxon>Oceanospirillales</taxon>
        <taxon>Oceanospirillaceae</taxon>
        <taxon>Oleispira</taxon>
    </lineage>
</organism>
<comment type="caution">
    <text evidence="2">The sequence shown here is derived from an EMBL/GenBank/DDBJ whole genome shotgun (WGS) entry which is preliminary data.</text>
</comment>
<proteinExistence type="predicted"/>
<gene>
    <name evidence="2" type="ORF">A9R00_07470</name>
</gene>
<dbReference type="SUPFAM" id="SSF56935">
    <property type="entry name" value="Porins"/>
    <property type="match status" value="1"/>
</dbReference>
<protein>
    <recommendedName>
        <fullName evidence="4">Porin domain-containing protein</fullName>
    </recommendedName>
</protein>
<dbReference type="EMBL" id="MABE01000426">
    <property type="protein sequence ID" value="OUS40159.1"/>
    <property type="molecule type" value="Genomic_DNA"/>
</dbReference>